<dbReference type="OMA" id="VEIETNC"/>
<protein>
    <recommendedName>
        <fullName evidence="8">Protein-serine/threonine kinase</fullName>
        <ecNumber evidence="8">2.7.11.-</ecNumber>
    </recommendedName>
</protein>
<evidence type="ECO:0000313" key="10">
    <source>
        <dbReference type="EnsemblProtists" id="EOD14787"/>
    </source>
</evidence>
<dbReference type="Gene3D" id="1.20.140.20">
    <property type="entry name" value="Alpha-ketoacid/pyruvate dehydrogenase kinase, N-terminal domain"/>
    <property type="match status" value="1"/>
</dbReference>
<dbReference type="GO" id="GO:0005524">
    <property type="term" value="F:ATP binding"/>
    <property type="evidence" value="ECO:0007669"/>
    <property type="project" value="UniProtKB-UniRule"/>
</dbReference>
<comment type="catalytic activity">
    <reaction evidence="7">
        <text>L-seryl-[pyruvate dehydrogenase E1 alpha subunit] + ATP = O-phospho-L-seryl-[pyruvate dehydrogenase E1 alpha subunit] + ADP + H(+)</text>
        <dbReference type="Rhea" id="RHEA:23052"/>
        <dbReference type="Rhea" id="RHEA-COMP:13689"/>
        <dbReference type="Rhea" id="RHEA-COMP:13690"/>
        <dbReference type="ChEBI" id="CHEBI:15378"/>
        <dbReference type="ChEBI" id="CHEBI:29999"/>
        <dbReference type="ChEBI" id="CHEBI:30616"/>
        <dbReference type="ChEBI" id="CHEBI:83421"/>
        <dbReference type="ChEBI" id="CHEBI:456216"/>
        <dbReference type="EC" id="2.7.11.2"/>
    </reaction>
</comment>
<keyword evidence="6 8" id="KW-0496">Mitochondrion</keyword>
<keyword evidence="4 8" id="KW-0418">Kinase</keyword>
<evidence type="ECO:0000256" key="5">
    <source>
        <dbReference type="ARBA" id="ARBA00022840"/>
    </source>
</evidence>
<keyword evidence="11" id="KW-1185">Reference proteome</keyword>
<evidence type="ECO:0000259" key="9">
    <source>
        <dbReference type="Pfam" id="PF10436"/>
    </source>
</evidence>
<dbReference type="KEGG" id="ehx:EMIHUDRAFT_448217"/>
<dbReference type="EC" id="2.7.11.-" evidence="8"/>
<dbReference type="InterPro" id="IPR018955">
    <property type="entry name" value="BCDHK/PDK_N"/>
</dbReference>
<reference evidence="10" key="2">
    <citation type="submission" date="2024-10" db="UniProtKB">
        <authorList>
            <consortium name="EnsemblProtists"/>
        </authorList>
    </citation>
    <scope>IDENTIFICATION</scope>
</reference>
<dbReference type="GO" id="GO:0010906">
    <property type="term" value="P:regulation of glucose metabolic process"/>
    <property type="evidence" value="ECO:0007669"/>
    <property type="project" value="TreeGrafter"/>
</dbReference>
<sequence>MRSLHILSRRVSAATTSQRACLRHSRCSLSTYGDLTAAALSEASSEGPSLDMLDALTEASPPQPVSISQMMLASGRTSPAVRLANAQFLRRELASRRAHVLSLLRTMPPPLASQPAVARLCVLNWQRLKGLLTLPELSTADDEKAFAAAMLDHSAAIDGESRRWPHLSPEEEALCVDALGTLQREPHLAVDKQLDAIFLARIGLRVLHEHYIRAVQPPRQGYAGARAIQLECSPVAVCEEAAAATRQQLQQRYGAAPPVEVVGERGHSFAFVPGHVRAVVGALLFNSSVATLRHAALAAGGGQHQQYSFSGDERLPAVRVIVAGGDDLVQVKLLDQAGGIRRSSLSNVWSYRALDSAWWRPADGLSLPLTRLFCQYFGGSLALVPVEGVGTDCYVAFNRRAEDNVEVILPRARLRSSTGGIFDAQERRA</sequence>
<evidence type="ECO:0000256" key="3">
    <source>
        <dbReference type="ARBA" id="ARBA00022741"/>
    </source>
</evidence>
<comment type="similarity">
    <text evidence="1 8">Belongs to the PDK/BCKDK protein kinase family.</text>
</comment>
<dbReference type="Proteomes" id="UP000013827">
    <property type="component" value="Unassembled WGS sequence"/>
</dbReference>
<name>A0A0D3IU52_EMIH1</name>
<comment type="subcellular location">
    <subcellularLocation>
        <location evidence="8">Mitochondrion matrix</location>
    </subcellularLocation>
</comment>
<dbReference type="RefSeq" id="XP_005767216.1">
    <property type="nucleotide sequence ID" value="XM_005767159.1"/>
</dbReference>
<dbReference type="InterPro" id="IPR036784">
    <property type="entry name" value="AK/P_DHK_N_sf"/>
</dbReference>
<dbReference type="GO" id="GO:0004740">
    <property type="term" value="F:pyruvate dehydrogenase (acetyl-transferring) kinase activity"/>
    <property type="evidence" value="ECO:0007669"/>
    <property type="project" value="UniProtKB-EC"/>
</dbReference>
<dbReference type="GeneID" id="17261071"/>
<dbReference type="InterPro" id="IPR039028">
    <property type="entry name" value="BCKD/PDK"/>
</dbReference>
<dbReference type="SUPFAM" id="SSF69012">
    <property type="entry name" value="alpha-ketoacid dehydrogenase kinase, N-terminal domain"/>
    <property type="match status" value="1"/>
</dbReference>
<keyword evidence="5 8" id="KW-0067">ATP-binding</keyword>
<evidence type="ECO:0000256" key="4">
    <source>
        <dbReference type="ARBA" id="ARBA00022777"/>
    </source>
</evidence>
<dbReference type="GO" id="GO:0005759">
    <property type="term" value="C:mitochondrial matrix"/>
    <property type="evidence" value="ECO:0007669"/>
    <property type="project" value="UniProtKB-SubCell"/>
</dbReference>
<dbReference type="AlphaFoldDB" id="A0A0D3IU52"/>
<dbReference type="Gene3D" id="3.30.565.10">
    <property type="entry name" value="Histidine kinase-like ATPase, C-terminal domain"/>
    <property type="match status" value="1"/>
</dbReference>
<evidence type="ECO:0000313" key="11">
    <source>
        <dbReference type="Proteomes" id="UP000013827"/>
    </source>
</evidence>
<dbReference type="STRING" id="2903.R1BYB1"/>
<evidence type="ECO:0000256" key="6">
    <source>
        <dbReference type="ARBA" id="ARBA00023128"/>
    </source>
</evidence>
<dbReference type="PANTHER" id="PTHR11947:SF3">
    <property type="entry name" value="[PYRUVATE DEHYDROGENASE (ACETYL-TRANSFERRING)] KINASE, MITOCHONDRIAL"/>
    <property type="match status" value="1"/>
</dbReference>
<dbReference type="SUPFAM" id="SSF55874">
    <property type="entry name" value="ATPase domain of HSP90 chaperone/DNA topoisomerase II/histidine kinase"/>
    <property type="match status" value="1"/>
</dbReference>
<reference evidence="11" key="1">
    <citation type="journal article" date="2013" name="Nature">
        <title>Pan genome of the phytoplankton Emiliania underpins its global distribution.</title>
        <authorList>
            <person name="Read B.A."/>
            <person name="Kegel J."/>
            <person name="Klute M.J."/>
            <person name="Kuo A."/>
            <person name="Lefebvre S.C."/>
            <person name="Maumus F."/>
            <person name="Mayer C."/>
            <person name="Miller J."/>
            <person name="Monier A."/>
            <person name="Salamov A."/>
            <person name="Young J."/>
            <person name="Aguilar M."/>
            <person name="Claverie J.M."/>
            <person name="Frickenhaus S."/>
            <person name="Gonzalez K."/>
            <person name="Herman E.K."/>
            <person name="Lin Y.C."/>
            <person name="Napier J."/>
            <person name="Ogata H."/>
            <person name="Sarno A.F."/>
            <person name="Shmutz J."/>
            <person name="Schroeder D."/>
            <person name="de Vargas C."/>
            <person name="Verret F."/>
            <person name="von Dassow P."/>
            <person name="Valentin K."/>
            <person name="Van de Peer Y."/>
            <person name="Wheeler G."/>
            <person name="Dacks J.B."/>
            <person name="Delwiche C.F."/>
            <person name="Dyhrman S.T."/>
            <person name="Glockner G."/>
            <person name="John U."/>
            <person name="Richards T."/>
            <person name="Worden A.Z."/>
            <person name="Zhang X."/>
            <person name="Grigoriev I.V."/>
            <person name="Allen A.E."/>
            <person name="Bidle K."/>
            <person name="Borodovsky M."/>
            <person name="Bowler C."/>
            <person name="Brownlee C."/>
            <person name="Cock J.M."/>
            <person name="Elias M."/>
            <person name="Gladyshev V.N."/>
            <person name="Groth M."/>
            <person name="Guda C."/>
            <person name="Hadaegh A."/>
            <person name="Iglesias-Rodriguez M.D."/>
            <person name="Jenkins J."/>
            <person name="Jones B.M."/>
            <person name="Lawson T."/>
            <person name="Leese F."/>
            <person name="Lindquist E."/>
            <person name="Lobanov A."/>
            <person name="Lomsadze A."/>
            <person name="Malik S.B."/>
            <person name="Marsh M.E."/>
            <person name="Mackinder L."/>
            <person name="Mock T."/>
            <person name="Mueller-Roeber B."/>
            <person name="Pagarete A."/>
            <person name="Parker M."/>
            <person name="Probert I."/>
            <person name="Quesneville H."/>
            <person name="Raines C."/>
            <person name="Rensing S.A."/>
            <person name="Riano-Pachon D.M."/>
            <person name="Richier S."/>
            <person name="Rokitta S."/>
            <person name="Shiraiwa Y."/>
            <person name="Soanes D.M."/>
            <person name="van der Giezen M."/>
            <person name="Wahlund T.M."/>
            <person name="Williams B."/>
            <person name="Wilson W."/>
            <person name="Wolfe G."/>
            <person name="Wurch L.L."/>
        </authorList>
    </citation>
    <scope>NUCLEOTIDE SEQUENCE</scope>
</reference>
<dbReference type="EnsemblProtists" id="EOD14787">
    <property type="protein sequence ID" value="EOD14787"/>
    <property type="gene ID" value="EMIHUDRAFT_448217"/>
</dbReference>
<proteinExistence type="inferred from homology"/>
<keyword evidence="2 8" id="KW-0808">Transferase</keyword>
<dbReference type="eggNOG" id="KOG0787">
    <property type="taxonomic scope" value="Eukaryota"/>
</dbReference>
<dbReference type="InterPro" id="IPR036890">
    <property type="entry name" value="HATPase_C_sf"/>
</dbReference>
<keyword evidence="3 8" id="KW-0547">Nucleotide-binding</keyword>
<dbReference type="HOGENOM" id="CLU_023861_5_0_1"/>
<evidence type="ECO:0000256" key="7">
    <source>
        <dbReference type="ARBA" id="ARBA00048201"/>
    </source>
</evidence>
<accession>A0A0D3IU52</accession>
<dbReference type="PaxDb" id="2903-EOD14787"/>
<feature type="domain" description="Branched-chain alpha-ketoacid dehydrogenase kinase/Pyruvate dehydrogenase kinase N-terminal" evidence="9">
    <location>
        <begin position="64"/>
        <end position="217"/>
    </location>
</feature>
<dbReference type="PANTHER" id="PTHR11947">
    <property type="entry name" value="PYRUVATE DEHYDROGENASE KINASE"/>
    <property type="match status" value="1"/>
</dbReference>
<evidence type="ECO:0000256" key="8">
    <source>
        <dbReference type="RuleBase" id="RU366032"/>
    </source>
</evidence>
<dbReference type="Pfam" id="PF10436">
    <property type="entry name" value="BCDHK_Adom3"/>
    <property type="match status" value="1"/>
</dbReference>
<evidence type="ECO:0000256" key="1">
    <source>
        <dbReference type="ARBA" id="ARBA00006155"/>
    </source>
</evidence>
<evidence type="ECO:0000256" key="2">
    <source>
        <dbReference type="ARBA" id="ARBA00022679"/>
    </source>
</evidence>
<organism evidence="10 11">
    <name type="scientific">Emiliania huxleyi (strain CCMP1516)</name>
    <dbReference type="NCBI Taxonomy" id="280463"/>
    <lineage>
        <taxon>Eukaryota</taxon>
        <taxon>Haptista</taxon>
        <taxon>Haptophyta</taxon>
        <taxon>Prymnesiophyceae</taxon>
        <taxon>Isochrysidales</taxon>
        <taxon>Noelaerhabdaceae</taxon>
        <taxon>Emiliania</taxon>
    </lineage>
</organism>